<dbReference type="Pfam" id="PF01725">
    <property type="entry name" value="Ham1p_like"/>
    <property type="match status" value="1"/>
</dbReference>
<evidence type="ECO:0000256" key="4">
    <source>
        <dbReference type="ARBA" id="ARBA00022741"/>
    </source>
</evidence>
<dbReference type="OrthoDB" id="9807456at2"/>
<evidence type="ECO:0000313" key="12">
    <source>
        <dbReference type="EMBL" id="SDN57656.1"/>
    </source>
</evidence>
<evidence type="ECO:0000256" key="1">
    <source>
        <dbReference type="ARBA" id="ARBA00008023"/>
    </source>
</evidence>
<dbReference type="GO" id="GO:0009117">
    <property type="term" value="P:nucleotide metabolic process"/>
    <property type="evidence" value="ECO:0007669"/>
    <property type="project" value="UniProtKB-KW"/>
</dbReference>
<keyword evidence="5 10" id="KW-0378">Hydrolase</keyword>
<evidence type="ECO:0000256" key="10">
    <source>
        <dbReference type="HAMAP-Rule" id="MF_01405"/>
    </source>
</evidence>
<evidence type="ECO:0000256" key="3">
    <source>
        <dbReference type="ARBA" id="ARBA00022723"/>
    </source>
</evidence>
<reference evidence="13" key="1">
    <citation type="submission" date="2016-10" db="EMBL/GenBank/DDBJ databases">
        <authorList>
            <person name="Varghese N."/>
            <person name="Submissions S."/>
        </authorList>
    </citation>
    <scope>NUCLEOTIDE SEQUENCE [LARGE SCALE GENOMIC DNA]</scope>
    <source>
        <strain evidence="13">CGMCC 1.10369</strain>
    </source>
</reference>
<dbReference type="GO" id="GO:0036220">
    <property type="term" value="F:ITP diphosphatase activity"/>
    <property type="evidence" value="ECO:0007669"/>
    <property type="project" value="UniProtKB-UniRule"/>
</dbReference>
<evidence type="ECO:0000256" key="11">
    <source>
        <dbReference type="RuleBase" id="RU003781"/>
    </source>
</evidence>
<dbReference type="HAMAP" id="MF_01405">
    <property type="entry name" value="Non_canon_purine_NTPase"/>
    <property type="match status" value="1"/>
</dbReference>
<dbReference type="InterPro" id="IPR002637">
    <property type="entry name" value="RdgB/HAM1"/>
</dbReference>
<dbReference type="PANTHER" id="PTHR11067:SF9">
    <property type="entry name" value="INOSINE TRIPHOSPHATE PYROPHOSPHATASE"/>
    <property type="match status" value="1"/>
</dbReference>
<dbReference type="Gene3D" id="3.90.950.10">
    <property type="match status" value="1"/>
</dbReference>
<dbReference type="NCBIfam" id="NF011397">
    <property type="entry name" value="PRK14822.1"/>
    <property type="match status" value="1"/>
</dbReference>
<organism evidence="12 13">
    <name type="scientific">Alkalicoccus daliensis</name>
    <dbReference type="NCBI Taxonomy" id="745820"/>
    <lineage>
        <taxon>Bacteria</taxon>
        <taxon>Bacillati</taxon>
        <taxon>Bacillota</taxon>
        <taxon>Bacilli</taxon>
        <taxon>Bacillales</taxon>
        <taxon>Bacillaceae</taxon>
        <taxon>Alkalicoccus</taxon>
    </lineage>
</organism>
<comment type="catalytic activity">
    <reaction evidence="8 10">
        <text>dITP + H2O = dIMP + diphosphate + H(+)</text>
        <dbReference type="Rhea" id="RHEA:28342"/>
        <dbReference type="ChEBI" id="CHEBI:15377"/>
        <dbReference type="ChEBI" id="CHEBI:15378"/>
        <dbReference type="ChEBI" id="CHEBI:33019"/>
        <dbReference type="ChEBI" id="CHEBI:61194"/>
        <dbReference type="ChEBI" id="CHEBI:61382"/>
        <dbReference type="EC" id="3.6.1.66"/>
    </reaction>
</comment>
<name>A0A1H0CIF2_9BACI</name>
<feature type="binding site" evidence="10">
    <location>
        <begin position="9"/>
        <end position="14"/>
    </location>
    <ligand>
        <name>substrate</name>
    </ligand>
</feature>
<keyword evidence="3 10" id="KW-0479">Metal-binding</keyword>
<dbReference type="PANTHER" id="PTHR11067">
    <property type="entry name" value="INOSINE TRIPHOSPHATE PYROPHOSPHATASE/HAM1 PROTEIN"/>
    <property type="match status" value="1"/>
</dbReference>
<evidence type="ECO:0000256" key="9">
    <source>
        <dbReference type="ARBA" id="ARBA00052017"/>
    </source>
</evidence>
<comment type="similarity">
    <text evidence="1 10 11">Belongs to the HAM1 NTPase family.</text>
</comment>
<feature type="binding site" evidence="10">
    <location>
        <begin position="180"/>
        <end position="181"/>
    </location>
    <ligand>
        <name>substrate</name>
    </ligand>
</feature>
<dbReference type="InterPro" id="IPR020922">
    <property type="entry name" value="dITP/XTP_pyrophosphatase"/>
</dbReference>
<dbReference type="GO" id="GO:0000166">
    <property type="term" value="F:nucleotide binding"/>
    <property type="evidence" value="ECO:0007669"/>
    <property type="project" value="UniProtKB-KW"/>
</dbReference>
<gene>
    <name evidence="12" type="ORF">SAMN04488053_102113</name>
</gene>
<dbReference type="EC" id="3.6.1.66" evidence="10"/>
<feature type="binding site" evidence="10">
    <location>
        <begin position="152"/>
        <end position="155"/>
    </location>
    <ligand>
        <name>substrate</name>
    </ligand>
</feature>
<dbReference type="EMBL" id="FNIL01000002">
    <property type="protein sequence ID" value="SDN57656.1"/>
    <property type="molecule type" value="Genomic_DNA"/>
</dbReference>
<comment type="catalytic activity">
    <reaction evidence="9 10">
        <text>XTP + H2O = XMP + diphosphate + H(+)</text>
        <dbReference type="Rhea" id="RHEA:28610"/>
        <dbReference type="ChEBI" id="CHEBI:15377"/>
        <dbReference type="ChEBI" id="CHEBI:15378"/>
        <dbReference type="ChEBI" id="CHEBI:33019"/>
        <dbReference type="ChEBI" id="CHEBI:57464"/>
        <dbReference type="ChEBI" id="CHEBI:61314"/>
        <dbReference type="EC" id="3.6.1.66"/>
    </reaction>
</comment>
<evidence type="ECO:0000256" key="5">
    <source>
        <dbReference type="ARBA" id="ARBA00022801"/>
    </source>
</evidence>
<keyword evidence="13" id="KW-1185">Reference proteome</keyword>
<feature type="binding site" evidence="10">
    <location>
        <position position="72"/>
    </location>
    <ligand>
        <name>substrate</name>
    </ligand>
</feature>
<sequence>MLHEIFIASNNKGKIAEFKQFFQKKGIEVKSLQDLPESIDVVEDGETFEANAQKKAEEIGKKFNIAVLADDSGLEVDALNGAPGVYSARYAGEEKDDAANNQKLLKELSEENNRTARFVCALAIYRPGNETKIVRGTIEGEIGKEMHGSHGFGYDPLFYVTSESRFMAELTREEKNMLSHRANALHKLDNEWNLL</sequence>
<comment type="subunit">
    <text evidence="2 10">Homodimer.</text>
</comment>
<dbReference type="GO" id="GO:0017111">
    <property type="term" value="F:ribonucleoside triphosphate phosphatase activity"/>
    <property type="evidence" value="ECO:0007669"/>
    <property type="project" value="InterPro"/>
</dbReference>
<dbReference type="SUPFAM" id="SSF52972">
    <property type="entry name" value="ITPase-like"/>
    <property type="match status" value="1"/>
</dbReference>
<keyword evidence="7 10" id="KW-0546">Nucleotide metabolism</keyword>
<dbReference type="GO" id="GO:0035870">
    <property type="term" value="F:dITP diphosphatase activity"/>
    <property type="evidence" value="ECO:0007669"/>
    <property type="project" value="UniProtKB-UniRule"/>
</dbReference>
<evidence type="ECO:0000256" key="8">
    <source>
        <dbReference type="ARBA" id="ARBA00051875"/>
    </source>
</evidence>
<protein>
    <recommendedName>
        <fullName evidence="10">dITP/XTP pyrophosphatase</fullName>
        <ecNumber evidence="10">3.6.1.66</ecNumber>
    </recommendedName>
    <alternativeName>
        <fullName evidence="10">Non-canonical purine NTP pyrophosphatase</fullName>
    </alternativeName>
    <alternativeName>
        <fullName evidence="10">Non-standard purine NTP pyrophosphatase</fullName>
    </alternativeName>
    <alternativeName>
        <fullName evidence="10">Nucleoside-triphosphate diphosphatase</fullName>
    </alternativeName>
    <alternativeName>
        <fullName evidence="10">Nucleoside-triphosphate pyrophosphatase</fullName>
        <shortName evidence="10">NTPase</shortName>
    </alternativeName>
</protein>
<feature type="active site" description="Proton acceptor" evidence="10">
    <location>
        <position position="71"/>
    </location>
</feature>
<dbReference type="AlphaFoldDB" id="A0A1H0CIF2"/>
<comment type="cofactor">
    <cofactor evidence="10">
        <name>Mg(2+)</name>
        <dbReference type="ChEBI" id="CHEBI:18420"/>
    </cofactor>
    <text evidence="10">Binds 1 Mg(2+) ion per subunit.</text>
</comment>
<evidence type="ECO:0000256" key="2">
    <source>
        <dbReference type="ARBA" id="ARBA00011738"/>
    </source>
</evidence>
<evidence type="ECO:0000256" key="6">
    <source>
        <dbReference type="ARBA" id="ARBA00022842"/>
    </source>
</evidence>
<comment type="caution">
    <text evidence="10">Lacks conserved residue(s) required for the propagation of feature annotation.</text>
</comment>
<evidence type="ECO:0000256" key="7">
    <source>
        <dbReference type="ARBA" id="ARBA00023080"/>
    </source>
</evidence>
<evidence type="ECO:0000313" key="13">
    <source>
        <dbReference type="Proteomes" id="UP000198778"/>
    </source>
</evidence>
<dbReference type="InterPro" id="IPR029001">
    <property type="entry name" value="ITPase-like_fam"/>
</dbReference>
<dbReference type="CDD" id="cd00515">
    <property type="entry name" value="HAM1"/>
    <property type="match status" value="1"/>
</dbReference>
<proteinExistence type="inferred from homology"/>
<dbReference type="GO" id="GO:0005829">
    <property type="term" value="C:cytosol"/>
    <property type="evidence" value="ECO:0007669"/>
    <property type="project" value="TreeGrafter"/>
</dbReference>
<comment type="function">
    <text evidence="10">Pyrophosphatase that catalyzes the hydrolysis of nucleoside triphosphates to their monophosphate derivatives, with a high preference for the non-canonical purine nucleotides XTP (xanthosine triphosphate), dITP (deoxyinosine triphosphate) and ITP. Seems to function as a house-cleaning enzyme that removes non-canonical purine nucleotides from the nucleotide pool, thus preventing their incorporation into DNA/RNA and avoiding chromosomal lesions.</text>
</comment>
<comment type="catalytic activity">
    <reaction evidence="10">
        <text>ITP + H2O = IMP + diphosphate + H(+)</text>
        <dbReference type="Rhea" id="RHEA:29399"/>
        <dbReference type="ChEBI" id="CHEBI:15377"/>
        <dbReference type="ChEBI" id="CHEBI:15378"/>
        <dbReference type="ChEBI" id="CHEBI:33019"/>
        <dbReference type="ChEBI" id="CHEBI:58053"/>
        <dbReference type="ChEBI" id="CHEBI:61402"/>
        <dbReference type="EC" id="3.6.1.66"/>
    </reaction>
</comment>
<keyword evidence="6 10" id="KW-0460">Magnesium</keyword>
<dbReference type="GO" id="GO:0009146">
    <property type="term" value="P:purine nucleoside triphosphate catabolic process"/>
    <property type="evidence" value="ECO:0007669"/>
    <property type="project" value="UniProtKB-UniRule"/>
</dbReference>
<dbReference type="Proteomes" id="UP000198778">
    <property type="component" value="Unassembled WGS sequence"/>
</dbReference>
<accession>A0A1H0CIF2</accession>
<dbReference type="GO" id="GO:0036222">
    <property type="term" value="F:XTP diphosphatase activity"/>
    <property type="evidence" value="ECO:0007669"/>
    <property type="project" value="UniProtKB-UniRule"/>
</dbReference>
<dbReference type="GO" id="GO:0046872">
    <property type="term" value="F:metal ion binding"/>
    <property type="evidence" value="ECO:0007669"/>
    <property type="project" value="UniProtKB-KW"/>
</dbReference>
<dbReference type="RefSeq" id="WP_090841304.1">
    <property type="nucleotide sequence ID" value="NZ_FNIL01000002.1"/>
</dbReference>
<feature type="binding site" evidence="10">
    <location>
        <position position="71"/>
    </location>
    <ligand>
        <name>Mg(2+)</name>
        <dbReference type="ChEBI" id="CHEBI:18420"/>
    </ligand>
</feature>
<keyword evidence="4 10" id="KW-0547">Nucleotide-binding</keyword>
<dbReference type="STRING" id="745820.SAMN04488053_102113"/>
<dbReference type="NCBIfam" id="TIGR00042">
    <property type="entry name" value="RdgB/HAM1 family non-canonical purine NTP pyrophosphatase"/>
    <property type="match status" value="1"/>
</dbReference>
<feature type="binding site" evidence="10">
    <location>
        <position position="175"/>
    </location>
    <ligand>
        <name>substrate</name>
    </ligand>
</feature>
<dbReference type="FunFam" id="3.90.950.10:FF:000001">
    <property type="entry name" value="dITP/XTP pyrophosphatase"/>
    <property type="match status" value="1"/>
</dbReference>